<feature type="domain" description="SPOR" evidence="7">
    <location>
        <begin position="247"/>
        <end position="326"/>
    </location>
</feature>
<keyword evidence="4" id="KW-1003">Cell membrane</keyword>
<dbReference type="PROSITE" id="PS51724">
    <property type="entry name" value="SPOR"/>
    <property type="match status" value="1"/>
</dbReference>
<dbReference type="CDD" id="cd22268">
    <property type="entry name" value="DPBB_RlpA-like"/>
    <property type="match status" value="1"/>
</dbReference>
<keyword evidence="2 4" id="KW-0456">Lyase</keyword>
<dbReference type="GO" id="GO:0071555">
    <property type="term" value="P:cell wall organization"/>
    <property type="evidence" value="ECO:0007669"/>
    <property type="project" value="UniProtKB-KW"/>
</dbReference>
<dbReference type="InterPro" id="IPR036680">
    <property type="entry name" value="SPOR-like_sf"/>
</dbReference>
<evidence type="ECO:0000259" key="7">
    <source>
        <dbReference type="PROSITE" id="PS51724"/>
    </source>
</evidence>
<dbReference type="SUPFAM" id="SSF110997">
    <property type="entry name" value="Sporulation related repeat"/>
    <property type="match status" value="1"/>
</dbReference>
<protein>
    <recommendedName>
        <fullName evidence="4">Endolytic peptidoglycan transglycosylase RlpA</fullName>
        <ecNumber evidence="4">4.2.2.-</ecNumber>
    </recommendedName>
</protein>
<dbReference type="InterPro" id="IPR009009">
    <property type="entry name" value="RlpA-like_DPBB"/>
</dbReference>
<keyword evidence="4" id="KW-0449">Lipoprotein</keyword>
<dbReference type="OrthoDB" id="9779128at2"/>
<dbReference type="HAMAP" id="MF_02071">
    <property type="entry name" value="RlpA"/>
    <property type="match status" value="1"/>
</dbReference>
<evidence type="ECO:0000256" key="4">
    <source>
        <dbReference type="HAMAP-Rule" id="MF_02071"/>
    </source>
</evidence>
<keyword evidence="3 4" id="KW-0961">Cell wall biogenesis/degradation</keyword>
<gene>
    <name evidence="4" type="primary">rlpA</name>
    <name evidence="8" type="ORF">FHP25_26450</name>
</gene>
<dbReference type="PANTHER" id="PTHR34183">
    <property type="entry name" value="ENDOLYTIC PEPTIDOGLYCAN TRANSGLYCOSYLASE RLPA"/>
    <property type="match status" value="1"/>
</dbReference>
<dbReference type="EMBL" id="VDUZ01000035">
    <property type="protein sequence ID" value="TXL72175.1"/>
    <property type="molecule type" value="Genomic_DNA"/>
</dbReference>
<dbReference type="EC" id="4.2.2.-" evidence="4"/>
<dbReference type="GO" id="GO:0005886">
    <property type="term" value="C:plasma membrane"/>
    <property type="evidence" value="ECO:0007669"/>
    <property type="project" value="UniProtKB-SubCell"/>
</dbReference>
<dbReference type="NCBIfam" id="TIGR00413">
    <property type="entry name" value="rlpA"/>
    <property type="match status" value="1"/>
</dbReference>
<dbReference type="InterPro" id="IPR007730">
    <property type="entry name" value="SPOR-like_dom"/>
</dbReference>
<reference evidence="8 9" key="1">
    <citation type="submission" date="2019-06" db="EMBL/GenBank/DDBJ databases">
        <title>New taxonomy in bacterial strain CC-CFT640, isolated from vineyard.</title>
        <authorList>
            <person name="Lin S.-Y."/>
            <person name="Tsai C.-F."/>
            <person name="Young C.-C."/>
        </authorList>
    </citation>
    <scope>NUCLEOTIDE SEQUENCE [LARGE SCALE GENOMIC DNA]</scope>
    <source>
        <strain evidence="8 9">CC-CFT640</strain>
    </source>
</reference>
<evidence type="ECO:0000256" key="2">
    <source>
        <dbReference type="ARBA" id="ARBA00023239"/>
    </source>
</evidence>
<dbReference type="InterPro" id="IPR012997">
    <property type="entry name" value="RplA"/>
</dbReference>
<evidence type="ECO:0000313" key="9">
    <source>
        <dbReference type="Proteomes" id="UP000321638"/>
    </source>
</evidence>
<keyword evidence="9" id="KW-1185">Reference proteome</keyword>
<dbReference type="Pfam" id="PF05036">
    <property type="entry name" value="SPOR"/>
    <property type="match status" value="1"/>
</dbReference>
<dbReference type="PANTHER" id="PTHR34183:SF1">
    <property type="entry name" value="ENDOLYTIC PEPTIDOGLYCAN TRANSGLYCOSYLASE RLPA"/>
    <property type="match status" value="1"/>
</dbReference>
<dbReference type="Pfam" id="PF03330">
    <property type="entry name" value="DPBB_1"/>
    <property type="match status" value="1"/>
</dbReference>
<comment type="subcellular location">
    <subcellularLocation>
        <location evidence="4">Cell membrane</location>
        <topology evidence="4">Lipid-anchor</topology>
    </subcellularLocation>
</comment>
<sequence length="326" mass="33905">MVKSQSMNTISRCPQSPPAWLVVAPALLALVLGGCGTRAGSPDTSRGSYKVGNPYTIAGRTYYPAENWSYAETGQASWYGPGFHGNSTANGEPYNQNLPSAAHRTLPMPSIVRVTNLDNGRVAVVRINDRGPFARERIIDLSKAAAEQLDMTRAGTAAVRVELMERESRVVKDVAMGGGSAAEQLAAIQRPSSQPAPVMVAAAPPPPPPAPVAEVPPPPPPSSPAAFVQASAPPAVAPAVVPAVATVPPAGGYFVQAGAFASLDNAERLRTTLARFGDTSIGQTVSTGGVTVYRVRIGPYASPDEAYNVQGSLQRAGHSDCRVVSE</sequence>
<keyword evidence="4" id="KW-0472">Membrane</keyword>
<evidence type="ECO:0000256" key="3">
    <source>
        <dbReference type="ARBA" id="ARBA00023316"/>
    </source>
</evidence>
<dbReference type="InterPro" id="IPR036908">
    <property type="entry name" value="RlpA-like_sf"/>
</dbReference>
<keyword evidence="1" id="KW-0732">Signal</keyword>
<feature type="compositionally biased region" description="Pro residues" evidence="6">
    <location>
        <begin position="203"/>
        <end position="223"/>
    </location>
</feature>
<dbReference type="SUPFAM" id="SSF50685">
    <property type="entry name" value="Barwin-like endoglucanases"/>
    <property type="match status" value="1"/>
</dbReference>
<comment type="caution">
    <text evidence="8">The sequence shown here is derived from an EMBL/GenBank/DDBJ whole genome shotgun (WGS) entry which is preliminary data.</text>
</comment>
<dbReference type="Gene3D" id="3.30.70.1070">
    <property type="entry name" value="Sporulation related repeat"/>
    <property type="match status" value="1"/>
</dbReference>
<evidence type="ECO:0000256" key="1">
    <source>
        <dbReference type="ARBA" id="ARBA00022729"/>
    </source>
</evidence>
<dbReference type="InterPro" id="IPR034718">
    <property type="entry name" value="RlpA"/>
</dbReference>
<keyword evidence="4" id="KW-0564">Palmitate</keyword>
<dbReference type="GO" id="GO:0042834">
    <property type="term" value="F:peptidoglycan binding"/>
    <property type="evidence" value="ECO:0007669"/>
    <property type="project" value="InterPro"/>
</dbReference>
<accession>A0A5C8PEV3</accession>
<comment type="similarity">
    <text evidence="4 5">Belongs to the RlpA family.</text>
</comment>
<feature type="region of interest" description="Disordered" evidence="6">
    <location>
        <begin position="196"/>
        <end position="226"/>
    </location>
</feature>
<evidence type="ECO:0000256" key="5">
    <source>
        <dbReference type="RuleBase" id="RU003495"/>
    </source>
</evidence>
<dbReference type="GO" id="GO:0000270">
    <property type="term" value="P:peptidoglycan metabolic process"/>
    <property type="evidence" value="ECO:0007669"/>
    <property type="project" value="UniProtKB-UniRule"/>
</dbReference>
<name>A0A5C8PEV3_9HYPH</name>
<proteinExistence type="inferred from homology"/>
<evidence type="ECO:0000256" key="6">
    <source>
        <dbReference type="SAM" id="MobiDB-lite"/>
    </source>
</evidence>
<dbReference type="GO" id="GO:0008932">
    <property type="term" value="F:lytic endotransglycosylase activity"/>
    <property type="evidence" value="ECO:0007669"/>
    <property type="project" value="UniProtKB-UniRule"/>
</dbReference>
<dbReference type="GO" id="GO:0009279">
    <property type="term" value="C:cell outer membrane"/>
    <property type="evidence" value="ECO:0007669"/>
    <property type="project" value="TreeGrafter"/>
</dbReference>
<dbReference type="Gene3D" id="2.40.40.10">
    <property type="entry name" value="RlpA-like domain"/>
    <property type="match status" value="1"/>
</dbReference>
<evidence type="ECO:0000313" key="8">
    <source>
        <dbReference type="EMBL" id="TXL72175.1"/>
    </source>
</evidence>
<comment type="function">
    <text evidence="4">Lytic transglycosylase with a strong preference for naked glycan strands that lack stem peptides.</text>
</comment>
<organism evidence="8 9">
    <name type="scientific">Vineibacter terrae</name>
    <dbReference type="NCBI Taxonomy" id="2586908"/>
    <lineage>
        <taxon>Bacteria</taxon>
        <taxon>Pseudomonadati</taxon>
        <taxon>Pseudomonadota</taxon>
        <taxon>Alphaproteobacteria</taxon>
        <taxon>Hyphomicrobiales</taxon>
        <taxon>Vineibacter</taxon>
    </lineage>
</organism>
<dbReference type="Proteomes" id="UP000321638">
    <property type="component" value="Unassembled WGS sequence"/>
</dbReference>
<dbReference type="PROSITE" id="PS51257">
    <property type="entry name" value="PROKAR_LIPOPROTEIN"/>
    <property type="match status" value="1"/>
</dbReference>
<dbReference type="AlphaFoldDB" id="A0A5C8PEV3"/>